<evidence type="ECO:0000256" key="3">
    <source>
        <dbReference type="ARBA" id="ARBA00022606"/>
    </source>
</evidence>
<keyword evidence="8" id="KW-0675">Receptor</keyword>
<dbReference type="GO" id="GO:0007165">
    <property type="term" value="P:signal transduction"/>
    <property type="evidence" value="ECO:0007669"/>
    <property type="project" value="UniProtKB-KW"/>
</dbReference>
<evidence type="ECO:0000256" key="4">
    <source>
        <dbReference type="ARBA" id="ARBA00022692"/>
    </source>
</evidence>
<dbReference type="GO" id="GO:0004984">
    <property type="term" value="F:olfactory receptor activity"/>
    <property type="evidence" value="ECO:0007669"/>
    <property type="project" value="InterPro"/>
</dbReference>
<evidence type="ECO:0000313" key="11">
    <source>
        <dbReference type="EMBL" id="CAG6642587.1"/>
    </source>
</evidence>
<keyword evidence="4 10" id="KW-0812">Transmembrane</keyword>
<dbReference type="GO" id="GO:0005886">
    <property type="term" value="C:plasma membrane"/>
    <property type="evidence" value="ECO:0007669"/>
    <property type="project" value="UniProtKB-SubCell"/>
</dbReference>
<accession>A0A8D8W0I4</accession>
<name>A0A8D8W0I4_9HEMI</name>
<keyword evidence="5" id="KW-0552">Olfaction</keyword>
<organism evidence="11">
    <name type="scientific">Cacopsylla melanoneura</name>
    <dbReference type="NCBI Taxonomy" id="428564"/>
    <lineage>
        <taxon>Eukaryota</taxon>
        <taxon>Metazoa</taxon>
        <taxon>Ecdysozoa</taxon>
        <taxon>Arthropoda</taxon>
        <taxon>Hexapoda</taxon>
        <taxon>Insecta</taxon>
        <taxon>Pterygota</taxon>
        <taxon>Neoptera</taxon>
        <taxon>Paraneoptera</taxon>
        <taxon>Hemiptera</taxon>
        <taxon>Sternorrhyncha</taxon>
        <taxon>Psylloidea</taxon>
        <taxon>Psyllidae</taxon>
        <taxon>Psyllinae</taxon>
        <taxon>Cacopsylla</taxon>
    </lineage>
</organism>
<comment type="subcellular location">
    <subcellularLocation>
        <location evidence="1">Cell membrane</location>
        <topology evidence="1">Multi-pass membrane protein</topology>
    </subcellularLocation>
</comment>
<dbReference type="AlphaFoldDB" id="A0A8D8W0I4"/>
<keyword evidence="2" id="KW-1003">Cell membrane</keyword>
<keyword evidence="9" id="KW-0807">Transducer</keyword>
<dbReference type="GO" id="GO:0005549">
    <property type="term" value="F:odorant binding"/>
    <property type="evidence" value="ECO:0007669"/>
    <property type="project" value="InterPro"/>
</dbReference>
<evidence type="ECO:0000256" key="2">
    <source>
        <dbReference type="ARBA" id="ARBA00022475"/>
    </source>
</evidence>
<evidence type="ECO:0000256" key="7">
    <source>
        <dbReference type="ARBA" id="ARBA00023136"/>
    </source>
</evidence>
<feature type="transmembrane region" description="Helical" evidence="10">
    <location>
        <begin position="90"/>
        <end position="107"/>
    </location>
</feature>
<feature type="transmembrane region" description="Helical" evidence="10">
    <location>
        <begin position="60"/>
        <end position="78"/>
    </location>
</feature>
<protein>
    <submittedName>
        <fullName evidence="11">Uncharacterized protein</fullName>
    </submittedName>
</protein>
<evidence type="ECO:0000256" key="6">
    <source>
        <dbReference type="ARBA" id="ARBA00022989"/>
    </source>
</evidence>
<sequence length="195" mass="22938">MPTISRLKVMACDRHKKCTLLIGYPLPYLFQGRLPFQMTRLLWAKCAKCLHFQMVQVFNWNMFATISCYSLSLSFGLYQCTLDSNSVSPMLLVRFILEFVGIFTWYYCLCHSSDTLDECQRKLALSLYYSDWYLCSRRTQKDLIVFLRRLQKPNYLTFNRGSLVLNKDFFARVVDFAYSLVNCIRQVSNIKVEVG</sequence>
<proteinExistence type="predicted"/>
<reference evidence="11" key="1">
    <citation type="submission" date="2021-05" db="EMBL/GenBank/DDBJ databases">
        <authorList>
            <person name="Alioto T."/>
            <person name="Alioto T."/>
            <person name="Gomez Garrido J."/>
        </authorList>
    </citation>
    <scope>NUCLEOTIDE SEQUENCE</scope>
</reference>
<keyword evidence="7 10" id="KW-0472">Membrane</keyword>
<keyword evidence="3" id="KW-0716">Sensory transduction</keyword>
<evidence type="ECO:0000256" key="1">
    <source>
        <dbReference type="ARBA" id="ARBA00004651"/>
    </source>
</evidence>
<keyword evidence="6 10" id="KW-1133">Transmembrane helix</keyword>
<dbReference type="Pfam" id="PF02949">
    <property type="entry name" value="7tm_6"/>
    <property type="match status" value="1"/>
</dbReference>
<dbReference type="EMBL" id="HBUF01123208">
    <property type="protein sequence ID" value="CAG6642587.1"/>
    <property type="molecule type" value="Transcribed_RNA"/>
</dbReference>
<evidence type="ECO:0000256" key="9">
    <source>
        <dbReference type="ARBA" id="ARBA00023224"/>
    </source>
</evidence>
<dbReference type="InterPro" id="IPR004117">
    <property type="entry name" value="7tm6_olfct_rcpt"/>
</dbReference>
<evidence type="ECO:0000256" key="10">
    <source>
        <dbReference type="SAM" id="Phobius"/>
    </source>
</evidence>
<evidence type="ECO:0000256" key="5">
    <source>
        <dbReference type="ARBA" id="ARBA00022725"/>
    </source>
</evidence>
<dbReference type="PANTHER" id="PTHR21137">
    <property type="entry name" value="ODORANT RECEPTOR"/>
    <property type="match status" value="1"/>
</dbReference>
<dbReference type="PANTHER" id="PTHR21137:SF35">
    <property type="entry name" value="ODORANT RECEPTOR 19A-RELATED"/>
    <property type="match status" value="1"/>
</dbReference>
<evidence type="ECO:0000256" key="8">
    <source>
        <dbReference type="ARBA" id="ARBA00023170"/>
    </source>
</evidence>